<dbReference type="PROSITE" id="PS51318">
    <property type="entry name" value="TAT"/>
    <property type="match status" value="1"/>
</dbReference>
<dbReference type="InterPro" id="IPR050490">
    <property type="entry name" value="Bact_solute-bd_prot1"/>
</dbReference>
<dbReference type="Proteomes" id="UP000509241">
    <property type="component" value="Chromosome"/>
</dbReference>
<dbReference type="Gene3D" id="3.40.190.10">
    <property type="entry name" value="Periplasmic binding protein-like II"/>
    <property type="match status" value="2"/>
</dbReference>
<dbReference type="PROSITE" id="PS51257">
    <property type="entry name" value="PROKAR_LIPOPROTEIN"/>
    <property type="match status" value="1"/>
</dbReference>
<evidence type="ECO:0000313" key="3">
    <source>
        <dbReference type="Proteomes" id="UP000509241"/>
    </source>
</evidence>
<dbReference type="KEGG" id="haly:HYG82_13700"/>
<name>A0A7D5K926_9EURY</name>
<dbReference type="RefSeq" id="WP_179264528.1">
    <property type="nucleotide sequence ID" value="NZ_CP058601.1"/>
</dbReference>
<dbReference type="AlphaFoldDB" id="A0A7D5K926"/>
<dbReference type="InterPro" id="IPR006059">
    <property type="entry name" value="SBP"/>
</dbReference>
<evidence type="ECO:0000256" key="1">
    <source>
        <dbReference type="SAM" id="MobiDB-lite"/>
    </source>
</evidence>
<gene>
    <name evidence="2" type="ORF">HYG82_13700</name>
</gene>
<dbReference type="Pfam" id="PF13416">
    <property type="entry name" value="SBP_bac_8"/>
    <property type="match status" value="1"/>
</dbReference>
<keyword evidence="3" id="KW-1185">Reference proteome</keyword>
<dbReference type="OrthoDB" id="18176at2157"/>
<proteinExistence type="predicted"/>
<dbReference type="SUPFAM" id="SSF53850">
    <property type="entry name" value="Periplasmic binding protein-like II"/>
    <property type="match status" value="1"/>
</dbReference>
<dbReference type="GeneID" id="56034365"/>
<dbReference type="PANTHER" id="PTHR43649">
    <property type="entry name" value="ARABINOSE-BINDING PROTEIN-RELATED"/>
    <property type="match status" value="1"/>
</dbReference>
<accession>A0A7D5K926</accession>
<dbReference type="EMBL" id="CP058601">
    <property type="protein sequence ID" value="QLG51223.1"/>
    <property type="molecule type" value="Genomic_DNA"/>
</dbReference>
<sequence>MTKTKNTENKTLHRRRVLGAVGATGGLALAGCLGGGGSKAESLDEVIDGDLEESEYEPLEIGHWWTAGGEKDAFEALRSGFEEKHPDIDVKSQESPGGGGSALETDVRSQFVDNNPPSTFQIWPGQALTTYTQDDWLFDIGEHVWKSDMQDAYLSGPKEQAQIDGTYYAVPLNIHRLNNVFYNVSVLEDAGVDPNSLESPGDFVDSLATIGDAGYTGFAQSSNDTFMLVQLWAMTLLGEGGAETYDSVISGNVSDNEDTVRSSLERVVEFSEYFPDDASSVAWDEANGDVIAGDAAFHHNGDWAAGEYLSEDGFDYEEDWDYIPFPGTAGMYALNMDSFVFPKSNPSPNATLAFLRYVGTPDAQRRFNEKKGSIPPRTDVDTEEYTDFHKRQIEQFQSSDTQPPSMAHGLALSPGKQSDVERVMTSMAEQWDADKAYDGIVDALE</sequence>
<feature type="region of interest" description="Disordered" evidence="1">
    <location>
        <begin position="396"/>
        <end position="417"/>
    </location>
</feature>
<reference evidence="2 3" key="1">
    <citation type="submission" date="2020-07" db="EMBL/GenBank/DDBJ databases">
        <authorList>
            <person name="Cui H."/>
        </authorList>
    </citation>
    <scope>NUCLEOTIDE SEQUENCE [LARGE SCALE GENOMIC DNA]</scope>
    <source>
        <strain evidence="2 3">YPL8</strain>
    </source>
</reference>
<protein>
    <submittedName>
        <fullName evidence="2">Carbohydrate ABC transporter substrate-binding protein</fullName>
    </submittedName>
</protein>
<dbReference type="InterPro" id="IPR006311">
    <property type="entry name" value="TAT_signal"/>
</dbReference>
<evidence type="ECO:0000313" key="2">
    <source>
        <dbReference type="EMBL" id="QLG51223.1"/>
    </source>
</evidence>
<organism evidence="2 3">
    <name type="scientific">Natrinema halophilum</name>
    <dbReference type="NCBI Taxonomy" id="1699371"/>
    <lineage>
        <taxon>Archaea</taxon>
        <taxon>Methanobacteriati</taxon>
        <taxon>Methanobacteriota</taxon>
        <taxon>Stenosarchaea group</taxon>
        <taxon>Halobacteria</taxon>
        <taxon>Halobacteriales</taxon>
        <taxon>Natrialbaceae</taxon>
        <taxon>Natrinema</taxon>
    </lineage>
</organism>